<dbReference type="EMBL" id="JAABOE010000005">
    <property type="protein sequence ID" value="KAF3190646.1"/>
    <property type="molecule type" value="Genomic_DNA"/>
</dbReference>
<keyword evidence="1" id="KW-1133">Transmembrane helix</keyword>
<accession>A0A7C8U5P2</accession>
<name>A0A7C8U5P2_ORBOL</name>
<keyword evidence="1" id="KW-0812">Transmembrane</keyword>
<keyword evidence="1" id="KW-0472">Membrane</keyword>
<dbReference type="Proteomes" id="UP000479691">
    <property type="component" value="Unassembled WGS sequence"/>
</dbReference>
<evidence type="ECO:0000313" key="3">
    <source>
        <dbReference type="Proteomes" id="UP000479691"/>
    </source>
</evidence>
<dbReference type="AlphaFoldDB" id="A0A7C8U5P2"/>
<gene>
    <name evidence="2" type="ORF">TWF788_008167</name>
</gene>
<organism evidence="2 3">
    <name type="scientific">Orbilia oligospora</name>
    <name type="common">Nematode-trapping fungus</name>
    <name type="synonym">Arthrobotrys oligospora</name>
    <dbReference type="NCBI Taxonomy" id="2813651"/>
    <lineage>
        <taxon>Eukaryota</taxon>
        <taxon>Fungi</taxon>
        <taxon>Dikarya</taxon>
        <taxon>Ascomycota</taxon>
        <taxon>Pezizomycotina</taxon>
        <taxon>Orbiliomycetes</taxon>
        <taxon>Orbiliales</taxon>
        <taxon>Orbiliaceae</taxon>
        <taxon>Orbilia</taxon>
    </lineage>
</organism>
<dbReference type="SUPFAM" id="SSF143011">
    <property type="entry name" value="RelE-like"/>
    <property type="match status" value="1"/>
</dbReference>
<feature type="transmembrane region" description="Helical" evidence="1">
    <location>
        <begin position="77"/>
        <end position="95"/>
    </location>
</feature>
<proteinExistence type="predicted"/>
<evidence type="ECO:0000256" key="1">
    <source>
        <dbReference type="SAM" id="Phobius"/>
    </source>
</evidence>
<comment type="caution">
    <text evidence="2">The sequence shown here is derived from an EMBL/GenBank/DDBJ whole genome shotgun (WGS) entry which is preliminary data.</text>
</comment>
<evidence type="ECO:0000313" key="2">
    <source>
        <dbReference type="EMBL" id="KAF3190646.1"/>
    </source>
</evidence>
<dbReference type="InterPro" id="IPR035093">
    <property type="entry name" value="RelE/ParE_toxin_dom_sf"/>
</dbReference>
<reference evidence="2 3" key="1">
    <citation type="submission" date="2019-06" db="EMBL/GenBank/DDBJ databases">
        <authorList>
            <person name="Palmer J.M."/>
        </authorList>
    </citation>
    <scope>NUCLEOTIDE SEQUENCE [LARGE SCALE GENOMIC DNA]</scope>
    <source>
        <strain evidence="2 3">TWF788</strain>
    </source>
</reference>
<sequence length="284" mass="30045">MVKKLIRRPGSPIHSNRSYAGSIAKSPIMPITPSIRLTGIAKKVLRLASMDNGGTPSPVDPTGHFSIFGIDFSGRSLVVMGIGLVVGIAAGVLTADTGFAVTTGVGIAAGAISDVATGAIYDIASGGTPTAQSIGTDARLYGAIGGAIGEEGAAKIRVAGRARVLRAEGRIRALEHAPAAGAEGGRIVERPGWTWPENFAEKSARKLQNNHMAKYNEFCELVTERGLHPAEAAREIRSAHYERLSGNKSDQYTIRLSQEHRVAFTMDEASRHVDVFHLGGHYPK</sequence>
<protein>
    <submittedName>
        <fullName evidence="2">Uncharacterized protein</fullName>
    </submittedName>
</protein>